<feature type="compositionally biased region" description="Basic and acidic residues" evidence="1">
    <location>
        <begin position="73"/>
        <end position="85"/>
    </location>
</feature>
<name>A0ABQ8VQR2_9AGAR</name>
<comment type="caution">
    <text evidence="2">The sequence shown here is derived from an EMBL/GenBank/DDBJ whole genome shotgun (WGS) entry which is preliminary data.</text>
</comment>
<evidence type="ECO:0000313" key="2">
    <source>
        <dbReference type="EMBL" id="KAJ4498724.1"/>
    </source>
</evidence>
<dbReference type="EMBL" id="JANVFT010000014">
    <property type="protein sequence ID" value="KAJ4498724.1"/>
    <property type="molecule type" value="Genomic_DNA"/>
</dbReference>
<accession>A0ABQ8VQR2</accession>
<proteinExistence type="predicted"/>
<evidence type="ECO:0000313" key="3">
    <source>
        <dbReference type="Proteomes" id="UP001150217"/>
    </source>
</evidence>
<protein>
    <submittedName>
        <fullName evidence="2">Uncharacterized protein</fullName>
    </submittedName>
</protein>
<organism evidence="2 3">
    <name type="scientific">Lentinula lateritia</name>
    <dbReference type="NCBI Taxonomy" id="40482"/>
    <lineage>
        <taxon>Eukaryota</taxon>
        <taxon>Fungi</taxon>
        <taxon>Dikarya</taxon>
        <taxon>Basidiomycota</taxon>
        <taxon>Agaricomycotina</taxon>
        <taxon>Agaricomycetes</taxon>
        <taxon>Agaricomycetidae</taxon>
        <taxon>Agaricales</taxon>
        <taxon>Marasmiineae</taxon>
        <taxon>Omphalotaceae</taxon>
        <taxon>Lentinula</taxon>
    </lineage>
</organism>
<evidence type="ECO:0000256" key="1">
    <source>
        <dbReference type="SAM" id="MobiDB-lite"/>
    </source>
</evidence>
<feature type="region of interest" description="Disordered" evidence="1">
    <location>
        <begin position="73"/>
        <end position="92"/>
    </location>
</feature>
<feature type="compositionally biased region" description="Basic residues" evidence="1">
    <location>
        <begin position="7"/>
        <end position="22"/>
    </location>
</feature>
<sequence length="336" mass="37646">MPGPSNGRKKRKSGGKTQRKRFIVNITSKYDKNASFGTPTQYTASASSSASSPSPEPSCVDIVTQIYHATHEHDRQPSIDLEKNPNHIINRPSPEYVQKSLSYPPENGIEYDSQIQLQEPYIYDPGNGPRVRDTRAFLASRYFSQPPALDDPLCAEFAQEEVLQMLQTVLPEELALILWYNKSRASSRICPACQRLYRVGDVLPDHALTGSAKSELDSLQRPSELEREQQLSGLCSSMCFILASFNQCDPRTTKAAWGHTVNEINDESWAVLNGGSSLLLKDGPGQNAAKALVMIVRMTRLDDLGLAQLCFPDVNWERFNEAEEEDKRTQLQEVRL</sequence>
<reference evidence="2" key="1">
    <citation type="submission" date="2022-08" db="EMBL/GenBank/DDBJ databases">
        <title>A Global Phylogenomic Analysis of the Shiitake Genus Lentinula.</title>
        <authorList>
            <consortium name="DOE Joint Genome Institute"/>
            <person name="Sierra-Patev S."/>
            <person name="Min B."/>
            <person name="Naranjo-Ortiz M."/>
            <person name="Looney B."/>
            <person name="Konkel Z."/>
            <person name="Slot J.C."/>
            <person name="Sakamoto Y."/>
            <person name="Steenwyk J.L."/>
            <person name="Rokas A."/>
            <person name="Carro J."/>
            <person name="Camarero S."/>
            <person name="Ferreira P."/>
            <person name="Molpeceres G."/>
            <person name="Ruiz-Duenas F.J."/>
            <person name="Serrano A."/>
            <person name="Henrissat B."/>
            <person name="Drula E."/>
            <person name="Hughes K.W."/>
            <person name="Mata J.L."/>
            <person name="Ishikawa N.K."/>
            <person name="Vargas-Isla R."/>
            <person name="Ushijima S."/>
            <person name="Smith C.A."/>
            <person name="Ahrendt S."/>
            <person name="Andreopoulos W."/>
            <person name="He G."/>
            <person name="Labutti K."/>
            <person name="Lipzen A."/>
            <person name="Ng V."/>
            <person name="Riley R."/>
            <person name="Sandor L."/>
            <person name="Barry K."/>
            <person name="Martinez A.T."/>
            <person name="Xiao Y."/>
            <person name="Gibbons J.G."/>
            <person name="Terashima K."/>
            <person name="Grigoriev I.V."/>
            <person name="Hibbett D.S."/>
        </authorList>
    </citation>
    <scope>NUCLEOTIDE SEQUENCE</scope>
    <source>
        <strain evidence="2">RHP3577 ss4</strain>
    </source>
</reference>
<gene>
    <name evidence="2" type="ORF">C8R41DRAFT_123689</name>
</gene>
<keyword evidence="3" id="KW-1185">Reference proteome</keyword>
<feature type="region of interest" description="Disordered" evidence="1">
    <location>
        <begin position="1"/>
        <end position="58"/>
    </location>
</feature>
<dbReference type="Proteomes" id="UP001150217">
    <property type="component" value="Unassembled WGS sequence"/>
</dbReference>
<feature type="compositionally biased region" description="Low complexity" evidence="1">
    <location>
        <begin position="44"/>
        <end position="53"/>
    </location>
</feature>